<dbReference type="OrthoDB" id="1722980at2759"/>
<dbReference type="Proteomes" id="UP001152484">
    <property type="component" value="Unassembled WGS sequence"/>
</dbReference>
<sequence>MIVISKILMKHKGPIRKFVFRCFMFKKGDMRKSRWVEFDEWLLFLTRNRVEELDPFFMPSAYVLPDFIISCSTLKKLRLFGVFLEPIKTPCIFPNVTSLCLQCVLFGSRNLLHSPTALPMLKSLECANISSFNITAPKLRSLKALGRTIHGVLPVTLDLNPICSLHLCDCSAKDIIEELTRLGKHGSTLNVGCLKLHLWVEHDEIPSFINLLRMCPQLYKVDVQLSVPKSVIFGVMDNHCSIKLNCSCILLGCGNYCWPE</sequence>
<protein>
    <submittedName>
        <fullName evidence="1">Uncharacterized protein</fullName>
    </submittedName>
</protein>
<name>A0A9P0ZUZ4_CUSEU</name>
<proteinExistence type="predicted"/>
<dbReference type="EMBL" id="CAMAPE010000060">
    <property type="protein sequence ID" value="CAH9113382.1"/>
    <property type="molecule type" value="Genomic_DNA"/>
</dbReference>
<evidence type="ECO:0000313" key="1">
    <source>
        <dbReference type="EMBL" id="CAH9113382.1"/>
    </source>
</evidence>
<comment type="caution">
    <text evidence="1">The sequence shown here is derived from an EMBL/GenBank/DDBJ whole genome shotgun (WGS) entry which is preliminary data.</text>
</comment>
<dbReference type="InterPro" id="IPR032675">
    <property type="entry name" value="LRR_dom_sf"/>
</dbReference>
<keyword evidence="2" id="KW-1185">Reference proteome</keyword>
<reference evidence="1" key="1">
    <citation type="submission" date="2022-07" db="EMBL/GenBank/DDBJ databases">
        <authorList>
            <person name="Macas J."/>
            <person name="Novak P."/>
            <person name="Neumann P."/>
        </authorList>
    </citation>
    <scope>NUCLEOTIDE SEQUENCE</scope>
</reference>
<gene>
    <name evidence="1" type="ORF">CEURO_LOCUS20008</name>
</gene>
<accession>A0A9P0ZUZ4</accession>
<evidence type="ECO:0000313" key="2">
    <source>
        <dbReference type="Proteomes" id="UP001152484"/>
    </source>
</evidence>
<dbReference type="SUPFAM" id="SSF52047">
    <property type="entry name" value="RNI-like"/>
    <property type="match status" value="1"/>
</dbReference>
<dbReference type="Gene3D" id="3.80.10.10">
    <property type="entry name" value="Ribonuclease Inhibitor"/>
    <property type="match status" value="1"/>
</dbReference>
<dbReference type="PANTHER" id="PTHR31639">
    <property type="entry name" value="F-BOX PROTEIN-LIKE"/>
    <property type="match status" value="1"/>
</dbReference>
<dbReference type="AlphaFoldDB" id="A0A9P0ZUZ4"/>
<organism evidence="1 2">
    <name type="scientific">Cuscuta europaea</name>
    <name type="common">European dodder</name>
    <dbReference type="NCBI Taxonomy" id="41803"/>
    <lineage>
        <taxon>Eukaryota</taxon>
        <taxon>Viridiplantae</taxon>
        <taxon>Streptophyta</taxon>
        <taxon>Embryophyta</taxon>
        <taxon>Tracheophyta</taxon>
        <taxon>Spermatophyta</taxon>
        <taxon>Magnoliopsida</taxon>
        <taxon>eudicotyledons</taxon>
        <taxon>Gunneridae</taxon>
        <taxon>Pentapetalae</taxon>
        <taxon>asterids</taxon>
        <taxon>lamiids</taxon>
        <taxon>Solanales</taxon>
        <taxon>Convolvulaceae</taxon>
        <taxon>Cuscuteae</taxon>
        <taxon>Cuscuta</taxon>
        <taxon>Cuscuta subgen. Cuscuta</taxon>
    </lineage>
</organism>
<dbReference type="PANTHER" id="PTHR31639:SF256">
    <property type="entry name" value="OS07G0242900 PROTEIN"/>
    <property type="match status" value="1"/>
</dbReference>